<organism evidence="1 2">
    <name type="scientific">Adineta steineri</name>
    <dbReference type="NCBI Taxonomy" id="433720"/>
    <lineage>
        <taxon>Eukaryota</taxon>
        <taxon>Metazoa</taxon>
        <taxon>Spiralia</taxon>
        <taxon>Gnathifera</taxon>
        <taxon>Rotifera</taxon>
        <taxon>Eurotatoria</taxon>
        <taxon>Bdelloidea</taxon>
        <taxon>Adinetida</taxon>
        <taxon>Adinetidae</taxon>
        <taxon>Adineta</taxon>
    </lineage>
</organism>
<evidence type="ECO:0000313" key="1">
    <source>
        <dbReference type="EMBL" id="CAF4341770.1"/>
    </source>
</evidence>
<name>A0A820KC61_9BILA</name>
<evidence type="ECO:0000313" key="2">
    <source>
        <dbReference type="Proteomes" id="UP000663844"/>
    </source>
</evidence>
<dbReference type="AlphaFoldDB" id="A0A820KC61"/>
<gene>
    <name evidence="1" type="ORF">OXD698_LOCUS48275</name>
</gene>
<sequence>MFSKTEALSFNQPKFSATATWNSNGIIIANQSIVGQSPGAIFVNTNNTIYVANQQNHTIVMWHEESVNQRKIIHGNFTRPYSLFVTSNGDIYIDDGEDNSRVQKWSAETNTFVTVMNVNSSCW</sequence>
<reference evidence="1" key="1">
    <citation type="submission" date="2021-02" db="EMBL/GenBank/DDBJ databases">
        <authorList>
            <person name="Nowell W R."/>
        </authorList>
    </citation>
    <scope>NUCLEOTIDE SEQUENCE</scope>
</reference>
<protein>
    <submittedName>
        <fullName evidence="1">Uncharacterized protein</fullName>
    </submittedName>
</protein>
<dbReference type="Gene3D" id="2.120.10.30">
    <property type="entry name" value="TolB, C-terminal domain"/>
    <property type="match status" value="1"/>
</dbReference>
<dbReference type="SUPFAM" id="SSF101898">
    <property type="entry name" value="NHL repeat"/>
    <property type="match status" value="1"/>
</dbReference>
<dbReference type="InterPro" id="IPR011042">
    <property type="entry name" value="6-blade_b-propeller_TolB-like"/>
</dbReference>
<dbReference type="EMBL" id="CAJOAZ010019977">
    <property type="protein sequence ID" value="CAF4341770.1"/>
    <property type="molecule type" value="Genomic_DNA"/>
</dbReference>
<feature type="non-terminal residue" evidence="1">
    <location>
        <position position="1"/>
    </location>
</feature>
<proteinExistence type="predicted"/>
<comment type="caution">
    <text evidence="1">The sequence shown here is derived from an EMBL/GenBank/DDBJ whole genome shotgun (WGS) entry which is preliminary data.</text>
</comment>
<dbReference type="Proteomes" id="UP000663844">
    <property type="component" value="Unassembled WGS sequence"/>
</dbReference>
<accession>A0A820KC61</accession>